<dbReference type="Gene3D" id="3.20.20.60">
    <property type="entry name" value="Phosphoenolpyruvate-binding domains"/>
    <property type="match status" value="1"/>
</dbReference>
<dbReference type="AlphaFoldDB" id="W4JTE5"/>
<dbReference type="Proteomes" id="UP000030671">
    <property type="component" value="Unassembled WGS sequence"/>
</dbReference>
<evidence type="ECO:0000313" key="5">
    <source>
        <dbReference type="Proteomes" id="UP000030671"/>
    </source>
</evidence>
<dbReference type="InParanoid" id="W4JTE5"/>
<gene>
    <name evidence="4" type="ORF">HETIRDRAFT_241230</name>
</gene>
<dbReference type="GO" id="GO:0046872">
    <property type="term" value="F:metal ion binding"/>
    <property type="evidence" value="ECO:0007669"/>
    <property type="project" value="UniProtKB-KW"/>
</dbReference>
<keyword evidence="5" id="KW-1185">Reference proteome</keyword>
<dbReference type="KEGG" id="hir:HETIRDRAFT_241230"/>
<dbReference type="PANTHER" id="PTHR30502:SF8">
    <property type="entry name" value="SYNTHASE, PUTATIVE-RELATED"/>
    <property type="match status" value="1"/>
</dbReference>
<keyword evidence="2" id="KW-0456">Lyase</keyword>
<dbReference type="EMBL" id="KI925465">
    <property type="protein sequence ID" value="ETW76171.1"/>
    <property type="molecule type" value="Genomic_DNA"/>
</dbReference>
<evidence type="ECO:0000259" key="3">
    <source>
        <dbReference type="Pfam" id="PF03328"/>
    </source>
</evidence>
<accession>W4JTE5</accession>
<dbReference type="GO" id="GO:0016832">
    <property type="term" value="F:aldehyde-lyase activity"/>
    <property type="evidence" value="ECO:0007669"/>
    <property type="project" value="TreeGrafter"/>
</dbReference>
<dbReference type="SUPFAM" id="SSF51621">
    <property type="entry name" value="Phosphoenolpyruvate/pyruvate domain"/>
    <property type="match status" value="1"/>
</dbReference>
<dbReference type="InterPro" id="IPR005000">
    <property type="entry name" value="Aldolase/citrate-lyase_domain"/>
</dbReference>
<dbReference type="HOGENOM" id="CLU_059964_3_0_1"/>
<dbReference type="PANTHER" id="PTHR30502">
    <property type="entry name" value="2-KETO-3-DEOXY-L-RHAMNONATE ALDOLASE"/>
    <property type="match status" value="1"/>
</dbReference>
<dbReference type="InterPro" id="IPR050251">
    <property type="entry name" value="HpcH-HpaI_aldolase"/>
</dbReference>
<evidence type="ECO:0000256" key="1">
    <source>
        <dbReference type="ARBA" id="ARBA00022723"/>
    </source>
</evidence>
<keyword evidence="1" id="KW-0479">Metal-binding</keyword>
<dbReference type="STRING" id="747525.W4JTE5"/>
<dbReference type="GO" id="GO:0005737">
    <property type="term" value="C:cytoplasm"/>
    <property type="evidence" value="ECO:0007669"/>
    <property type="project" value="TreeGrafter"/>
</dbReference>
<proteinExistence type="predicted"/>
<feature type="domain" description="HpcH/HpaI aldolase/citrate lyase" evidence="3">
    <location>
        <begin position="38"/>
        <end position="248"/>
    </location>
</feature>
<sequence length="264" mass="27386">MASHSLLSAFKANKPAFGVWCMLPGAFSARLAAQSSPHLSWVLIDCEHGMTPLQPGAAESVQAISGIGADAPSPLVRVPATGAHTGTGWQIKYALDAGARGIIVPMVGTAEKAKEVVADSRFPPLGRRGFGSPICSSIWGMGATEYFTAANDSILVIVQIETPEGVQNVESIAAVDGIDVLFIGPFDLSLSLGYPAPSPDPHPEVEKIIQNVLKVSHSAGKKCAIYCTSGPQAAQRAAQGFDMINVTADFQAMTQSLASSLAAA</sequence>
<dbReference type="eggNOG" id="ENOG502QR7H">
    <property type="taxonomic scope" value="Eukaryota"/>
</dbReference>
<evidence type="ECO:0000313" key="4">
    <source>
        <dbReference type="EMBL" id="ETW76171.1"/>
    </source>
</evidence>
<reference evidence="4 5" key="1">
    <citation type="journal article" date="2012" name="New Phytol.">
        <title>Insight into trade-off between wood decay and parasitism from the genome of a fungal forest pathogen.</title>
        <authorList>
            <person name="Olson A."/>
            <person name="Aerts A."/>
            <person name="Asiegbu F."/>
            <person name="Belbahri L."/>
            <person name="Bouzid O."/>
            <person name="Broberg A."/>
            <person name="Canback B."/>
            <person name="Coutinho P.M."/>
            <person name="Cullen D."/>
            <person name="Dalman K."/>
            <person name="Deflorio G."/>
            <person name="van Diepen L.T."/>
            <person name="Dunand C."/>
            <person name="Duplessis S."/>
            <person name="Durling M."/>
            <person name="Gonthier P."/>
            <person name="Grimwood J."/>
            <person name="Fossdal C.G."/>
            <person name="Hansson D."/>
            <person name="Henrissat B."/>
            <person name="Hietala A."/>
            <person name="Himmelstrand K."/>
            <person name="Hoffmeister D."/>
            <person name="Hogberg N."/>
            <person name="James T.Y."/>
            <person name="Karlsson M."/>
            <person name="Kohler A."/>
            <person name="Kues U."/>
            <person name="Lee Y.H."/>
            <person name="Lin Y.C."/>
            <person name="Lind M."/>
            <person name="Lindquist E."/>
            <person name="Lombard V."/>
            <person name="Lucas S."/>
            <person name="Lunden K."/>
            <person name="Morin E."/>
            <person name="Murat C."/>
            <person name="Park J."/>
            <person name="Raffaello T."/>
            <person name="Rouze P."/>
            <person name="Salamov A."/>
            <person name="Schmutz J."/>
            <person name="Solheim H."/>
            <person name="Stahlberg J."/>
            <person name="Velez H."/>
            <person name="de Vries R.P."/>
            <person name="Wiebenga A."/>
            <person name="Woodward S."/>
            <person name="Yakovlev I."/>
            <person name="Garbelotto M."/>
            <person name="Martin F."/>
            <person name="Grigoriev I.V."/>
            <person name="Stenlid J."/>
        </authorList>
    </citation>
    <scope>NUCLEOTIDE SEQUENCE [LARGE SCALE GENOMIC DNA]</scope>
    <source>
        <strain evidence="4 5">TC 32-1</strain>
    </source>
</reference>
<feature type="non-terminal residue" evidence="4">
    <location>
        <position position="264"/>
    </location>
</feature>
<dbReference type="InterPro" id="IPR040442">
    <property type="entry name" value="Pyrv_kinase-like_dom_sf"/>
</dbReference>
<name>W4JTE5_HETIT</name>
<dbReference type="GeneID" id="20668885"/>
<dbReference type="InterPro" id="IPR015813">
    <property type="entry name" value="Pyrv/PenolPyrv_kinase-like_dom"/>
</dbReference>
<organism evidence="4 5">
    <name type="scientific">Heterobasidion irregulare (strain TC 32-1)</name>
    <dbReference type="NCBI Taxonomy" id="747525"/>
    <lineage>
        <taxon>Eukaryota</taxon>
        <taxon>Fungi</taxon>
        <taxon>Dikarya</taxon>
        <taxon>Basidiomycota</taxon>
        <taxon>Agaricomycotina</taxon>
        <taxon>Agaricomycetes</taxon>
        <taxon>Russulales</taxon>
        <taxon>Bondarzewiaceae</taxon>
        <taxon>Heterobasidion</taxon>
        <taxon>Heterobasidion annosum species complex</taxon>
    </lineage>
</organism>
<dbReference type="RefSeq" id="XP_009552382.1">
    <property type="nucleotide sequence ID" value="XM_009554087.1"/>
</dbReference>
<evidence type="ECO:0000256" key="2">
    <source>
        <dbReference type="ARBA" id="ARBA00023239"/>
    </source>
</evidence>
<protein>
    <recommendedName>
        <fullName evidence="3">HpcH/HpaI aldolase/citrate lyase domain-containing protein</fullName>
    </recommendedName>
</protein>
<dbReference type="OrthoDB" id="1621678at2759"/>
<dbReference type="Pfam" id="PF03328">
    <property type="entry name" value="HpcH_HpaI"/>
    <property type="match status" value="1"/>
</dbReference>